<proteinExistence type="predicted"/>
<reference evidence="1 3" key="1">
    <citation type="submission" date="2012-11" db="EMBL/GenBank/DDBJ databases">
        <title>Whole genome sequence of Acetobacter cibinongensis 4H-1.</title>
        <authorList>
            <person name="Azuma Y."/>
            <person name="Higashiura N."/>
            <person name="Hirakawa H."/>
            <person name="Matsushita K."/>
        </authorList>
    </citation>
    <scope>NUCLEOTIDE SEQUENCE [LARGE SCALE GENOMIC DNA]</scope>
    <source>
        <strain evidence="1 3">4H-1</strain>
    </source>
</reference>
<protein>
    <submittedName>
        <fullName evidence="1">Uncharacterized protein</fullName>
    </submittedName>
</protein>
<keyword evidence="4" id="KW-1185">Reference proteome</keyword>
<comment type="caution">
    <text evidence="1">The sequence shown here is derived from an EMBL/GenBank/DDBJ whole genome shotgun (WGS) entry which is preliminary data.</text>
</comment>
<dbReference type="EMBL" id="BAMV01000044">
    <property type="protein sequence ID" value="GAN61611.1"/>
    <property type="molecule type" value="Genomic_DNA"/>
</dbReference>
<sequence>MQQRAFMGSLSVSGATSYFSDTGFVDTQAGISYPPILSELPDVDRELDISLSGSGMTQSFGQLTLNLDVGVSDAFNVRNHTAQISLKIGLRTYDAARGWWSDPALSSCVPLFSGSATAWRVGDTQGTLTLAGPIELSRKLPLATYAGTGGIEGEASLAGRVKPRLRGFAYNFTPVCVDSVNQIYQISDAPLQTTSDGSPNLTVLEGGLPGSWNDTSTAGSWSYHGWVSDITAASPPAGHYTIESGKRGAFFRLGGTPVYEMTCTGSGAFPDYSSPHRLHDVVRQVLIQDVGIAANTLAPDWSDPFDQNGKAVVSDAGCFWDGSQSYTGSDMLAELLQGTMRKLTYDRDGTLRLIGITAAFLSQTVFKGAKNAVMPEEILTLRQADMPSELVLPLTCGRCTYAKNYTVLSGNQINPSAISSSLKTARSAVTVGTDSPTAEVVSPPDVLTSLQSADAAQVVAQAINDLWAKAERRLFYVTVPFHRLADFKIGSSMVLFAHVDGLRNGLPGLVVGESYRGSSDGEITFTVLV</sequence>
<reference evidence="2 4" key="2">
    <citation type="submission" date="2019-07" db="EMBL/GenBank/DDBJ databases">
        <title>Whole genome shotgun sequence of Acetobacter cibinongensis NBRC 16605.</title>
        <authorList>
            <person name="Hosoyama A."/>
            <person name="Uohara A."/>
            <person name="Ohji S."/>
            <person name="Ichikawa N."/>
        </authorList>
    </citation>
    <scope>NUCLEOTIDE SEQUENCE [LARGE SCALE GENOMIC DNA]</scope>
    <source>
        <strain evidence="2 4">NBRC 16605</strain>
    </source>
</reference>
<dbReference type="AlphaFoldDB" id="A0A0D6N7Y6"/>
<dbReference type="EMBL" id="BJVU01000016">
    <property type="protein sequence ID" value="GEL59894.1"/>
    <property type="molecule type" value="Genomic_DNA"/>
</dbReference>
<evidence type="ECO:0000313" key="2">
    <source>
        <dbReference type="EMBL" id="GEL59894.1"/>
    </source>
</evidence>
<gene>
    <name evidence="1" type="ORF">Abci_046_044</name>
    <name evidence="2" type="ORF">ACI01nite_24960</name>
</gene>
<accession>A0A6N3SS65</accession>
<dbReference type="RefSeq" id="WP_048839649.1">
    <property type="nucleotide sequence ID" value="NZ_BAMV01000044.1"/>
</dbReference>
<accession>A0A0D6N7Y6</accession>
<evidence type="ECO:0000313" key="3">
    <source>
        <dbReference type="Proteomes" id="UP000032671"/>
    </source>
</evidence>
<evidence type="ECO:0000313" key="4">
    <source>
        <dbReference type="Proteomes" id="UP000321891"/>
    </source>
</evidence>
<dbReference type="STRING" id="1231339.Abci_046_044"/>
<dbReference type="Proteomes" id="UP000032671">
    <property type="component" value="Unassembled WGS sequence"/>
</dbReference>
<evidence type="ECO:0000313" key="1">
    <source>
        <dbReference type="EMBL" id="GAN61611.1"/>
    </source>
</evidence>
<dbReference type="Proteomes" id="UP000321891">
    <property type="component" value="Unassembled WGS sequence"/>
</dbReference>
<organism evidence="1 3">
    <name type="scientific">Acetobacter cibinongensis</name>
    <dbReference type="NCBI Taxonomy" id="146475"/>
    <lineage>
        <taxon>Bacteria</taxon>
        <taxon>Pseudomonadati</taxon>
        <taxon>Pseudomonadota</taxon>
        <taxon>Alphaproteobacteria</taxon>
        <taxon>Acetobacterales</taxon>
        <taxon>Acetobacteraceae</taxon>
        <taxon>Acetobacter</taxon>
    </lineage>
</organism>
<name>A0A0D6N7Y6_9PROT</name>